<comment type="caution">
    <text evidence="7">The sequence shown here is derived from an EMBL/GenBank/DDBJ whole genome shotgun (WGS) entry which is preliminary data.</text>
</comment>
<evidence type="ECO:0000256" key="1">
    <source>
        <dbReference type="ARBA" id="ARBA00008838"/>
    </source>
</evidence>
<keyword evidence="3 5" id="KW-0690">Ribosome biogenesis</keyword>
<dbReference type="PIRSF" id="PIRSF017302">
    <property type="entry name" value="Gltscr2"/>
    <property type="match status" value="1"/>
</dbReference>
<evidence type="ECO:0000313" key="8">
    <source>
        <dbReference type="Proteomes" id="UP001480595"/>
    </source>
</evidence>
<name>A0ABR1T9B7_9PEZI</name>
<feature type="compositionally biased region" description="Basic and acidic residues" evidence="6">
    <location>
        <begin position="311"/>
        <end position="325"/>
    </location>
</feature>
<evidence type="ECO:0000256" key="6">
    <source>
        <dbReference type="SAM" id="MobiDB-lite"/>
    </source>
</evidence>
<dbReference type="EMBL" id="JAQQWL010000013">
    <property type="protein sequence ID" value="KAK8043199.1"/>
    <property type="molecule type" value="Genomic_DNA"/>
</dbReference>
<dbReference type="PANTHER" id="PTHR14211:SF7">
    <property type="entry name" value="RIBOSOME BIOGENESIS PROTEIN NOP53"/>
    <property type="match status" value="1"/>
</dbReference>
<keyword evidence="4 5" id="KW-0539">Nucleus</keyword>
<accession>A0ABR1T9B7</accession>
<protein>
    <recommendedName>
        <fullName evidence="2 5">Ribosome biogenesis protein NOP53</fullName>
    </recommendedName>
</protein>
<dbReference type="Pfam" id="PF07767">
    <property type="entry name" value="Nop53"/>
    <property type="match status" value="1"/>
</dbReference>
<reference evidence="7 8" key="1">
    <citation type="submission" date="2023-01" db="EMBL/GenBank/DDBJ databases">
        <title>Analysis of 21 Apiospora genomes using comparative genomics revels a genus with tremendous synthesis potential of carbohydrate active enzymes and secondary metabolites.</title>
        <authorList>
            <person name="Sorensen T."/>
        </authorList>
    </citation>
    <scope>NUCLEOTIDE SEQUENCE [LARGE SCALE GENOMIC DNA]</scope>
    <source>
        <strain evidence="7 8">CBS 135458</strain>
    </source>
</reference>
<dbReference type="InterPro" id="IPR011687">
    <property type="entry name" value="Nop53/GLTSCR2"/>
</dbReference>
<keyword evidence="8" id="KW-1185">Reference proteome</keyword>
<evidence type="ECO:0000256" key="5">
    <source>
        <dbReference type="PIRNR" id="PIRNR017302"/>
    </source>
</evidence>
<evidence type="ECO:0000256" key="3">
    <source>
        <dbReference type="ARBA" id="ARBA00022517"/>
    </source>
</evidence>
<feature type="compositionally biased region" description="Basic residues" evidence="6">
    <location>
        <begin position="20"/>
        <end position="29"/>
    </location>
</feature>
<feature type="region of interest" description="Disordered" evidence="6">
    <location>
        <begin position="253"/>
        <end position="325"/>
    </location>
</feature>
<comment type="subcellular location">
    <subcellularLocation>
        <location evidence="5">Nucleus</location>
        <location evidence="5">Nucleolus</location>
    </subcellularLocation>
    <subcellularLocation>
        <location evidence="5">Nucleus</location>
        <location evidence="5">Nucleoplasm</location>
    </subcellularLocation>
</comment>
<sequence>MPVLKAPTGSADAPATYKQPSRKGKKAWRKNVDVTEVQDGLEELNEAIIKGGLVNEKPSEELFTLDTVGDASIPKRFPRHTSKPLKSEEILTARSVVPAVDSRKRPSSKTTDGLVPAKRLRTNYVTHKELTRLRKVADGHHELTLEVTEDAYDPWATPAPAEKQLLLQQIEEPMAVPDVRIEKKKAPKTITQAPISLAASGKRVPAVVKPTGAFSYNPSFPEYEARLAEESEKALAAEKKRLAEEEADRLKKEAAARSAAEAEAAEARAQLSEWEEDSEWDGFQSGGEQLAASKKRPERKNQQQRNRIKRRKEEERRLKHEAKTKVRKAQLEEIKKLAQEARERDQSMALIQAQAGQGESDSGMEQTDDVVRRRQLGKYKVPEKDLELVLPDELEESLRRLKPEGNPLKDRYRSLILRGKLEARRKIPFKKQARMKATEKWSYKDFQI</sequence>
<evidence type="ECO:0000256" key="2">
    <source>
        <dbReference type="ARBA" id="ARBA00018339"/>
    </source>
</evidence>
<organism evidence="7 8">
    <name type="scientific">Apiospora phragmitis</name>
    <dbReference type="NCBI Taxonomy" id="2905665"/>
    <lineage>
        <taxon>Eukaryota</taxon>
        <taxon>Fungi</taxon>
        <taxon>Dikarya</taxon>
        <taxon>Ascomycota</taxon>
        <taxon>Pezizomycotina</taxon>
        <taxon>Sordariomycetes</taxon>
        <taxon>Xylariomycetidae</taxon>
        <taxon>Amphisphaeriales</taxon>
        <taxon>Apiosporaceae</taxon>
        <taxon>Apiospora</taxon>
    </lineage>
</organism>
<dbReference type="GeneID" id="92098154"/>
<evidence type="ECO:0000256" key="4">
    <source>
        <dbReference type="ARBA" id="ARBA00023242"/>
    </source>
</evidence>
<feature type="region of interest" description="Disordered" evidence="6">
    <location>
        <begin position="1"/>
        <end position="29"/>
    </location>
</feature>
<comment type="similarity">
    <text evidence="1 5">Belongs to the NOP53 family.</text>
</comment>
<dbReference type="Proteomes" id="UP001480595">
    <property type="component" value="Unassembled WGS sequence"/>
</dbReference>
<dbReference type="PANTHER" id="PTHR14211">
    <property type="entry name" value="GLIOMA SUPPRESSOR CANDIDATE REGION GENE 2"/>
    <property type="match status" value="1"/>
</dbReference>
<proteinExistence type="inferred from homology"/>
<comment type="function">
    <text evidence="5">May play a role in ribosome biogenesis.</text>
</comment>
<gene>
    <name evidence="7" type="ORF">PG994_013682</name>
</gene>
<dbReference type="RefSeq" id="XP_066710052.1">
    <property type="nucleotide sequence ID" value="XM_066865091.1"/>
</dbReference>
<evidence type="ECO:0000313" key="7">
    <source>
        <dbReference type="EMBL" id="KAK8043199.1"/>
    </source>
</evidence>